<dbReference type="AlphaFoldDB" id="A0A4R1NAE1"/>
<evidence type="ECO:0000313" key="3">
    <source>
        <dbReference type="Proteomes" id="UP000294555"/>
    </source>
</evidence>
<comment type="caution">
    <text evidence="2">The sequence shown here is derived from an EMBL/GenBank/DDBJ whole genome shotgun (WGS) entry which is preliminary data.</text>
</comment>
<evidence type="ECO:0000313" key="2">
    <source>
        <dbReference type="EMBL" id="TCL02521.1"/>
    </source>
</evidence>
<feature type="signal peptide" evidence="1">
    <location>
        <begin position="1"/>
        <end position="22"/>
    </location>
</feature>
<dbReference type="OrthoDB" id="7065744at2"/>
<dbReference type="PROSITE" id="PS51257">
    <property type="entry name" value="PROKAR_LIPOPROTEIN"/>
    <property type="match status" value="1"/>
</dbReference>
<reference evidence="2 3" key="1">
    <citation type="submission" date="2019-02" db="EMBL/GenBank/DDBJ databases">
        <title>Investigation of anaerobic lignin degradation for improved lignocellulosic biofuels.</title>
        <authorList>
            <person name="Deangelis K."/>
        </authorList>
    </citation>
    <scope>NUCLEOTIDE SEQUENCE [LARGE SCALE GENOMIC DNA]</scope>
    <source>
        <strain evidence="2 3">159R</strain>
    </source>
</reference>
<dbReference type="InterPro" id="IPR005590">
    <property type="entry name" value="DUF333"/>
</dbReference>
<dbReference type="EMBL" id="SJOI01000001">
    <property type="protein sequence ID" value="TCL02521.1"/>
    <property type="molecule type" value="Genomic_DNA"/>
</dbReference>
<organism evidence="2 3">
    <name type="scientific">Sodalis ligni</name>
    <dbReference type="NCBI Taxonomy" id="2697027"/>
    <lineage>
        <taxon>Bacteria</taxon>
        <taxon>Pseudomonadati</taxon>
        <taxon>Pseudomonadota</taxon>
        <taxon>Gammaproteobacteria</taxon>
        <taxon>Enterobacterales</taxon>
        <taxon>Bruguierivoracaceae</taxon>
        <taxon>Sodalis</taxon>
    </lineage>
</organism>
<dbReference type="Proteomes" id="UP000294555">
    <property type="component" value="Unassembled WGS sequence"/>
</dbReference>
<proteinExistence type="predicted"/>
<keyword evidence="3" id="KW-1185">Reference proteome</keyword>
<protein>
    <submittedName>
        <fullName evidence="2">Putative hemolysin</fullName>
    </submittedName>
</protein>
<evidence type="ECO:0000256" key="1">
    <source>
        <dbReference type="SAM" id="SignalP"/>
    </source>
</evidence>
<sequence>MKVSLWLLATSALFLVACSSHSNQEPEQQGTSAHLPPEQRAMTVIEASCINAGGSPTTAQQLDGSSVEMCQLADGKRKPMESLARNAL</sequence>
<accession>A0A4R1NAE1</accession>
<dbReference type="Pfam" id="PF03891">
    <property type="entry name" value="DUF333"/>
    <property type="match status" value="1"/>
</dbReference>
<dbReference type="RefSeq" id="WP_132921464.1">
    <property type="nucleotide sequence ID" value="NZ_CP075169.1"/>
</dbReference>
<keyword evidence="1" id="KW-0732">Signal</keyword>
<feature type="chain" id="PRO_5020893154" evidence="1">
    <location>
        <begin position="23"/>
        <end position="88"/>
    </location>
</feature>
<gene>
    <name evidence="2" type="ORF">EZJ58_0542</name>
</gene>
<name>A0A4R1NAE1_9GAMM</name>